<accession>A0A0W0F7H1</accession>
<proteinExistence type="predicted"/>
<evidence type="ECO:0000313" key="1">
    <source>
        <dbReference type="EMBL" id="KTB32283.1"/>
    </source>
</evidence>
<dbReference type="AlphaFoldDB" id="A0A0W0F7H1"/>
<protein>
    <submittedName>
        <fullName evidence="1">Uncharacterized protein</fullName>
    </submittedName>
</protein>
<name>A0A0W0F7H1_MONRR</name>
<sequence>MSVPRWVPFLGPVRRHIELSRRLLDDLRGLPNHQIEKNAESGLENDGVVPRSLRGLDVSDARSLEEVRRIKDSIHHASRCIFIFLNSFN</sequence>
<gene>
    <name evidence="1" type="ORF">WG66_15133</name>
</gene>
<evidence type="ECO:0000313" key="2">
    <source>
        <dbReference type="Proteomes" id="UP000054988"/>
    </source>
</evidence>
<organism evidence="1 2">
    <name type="scientific">Moniliophthora roreri</name>
    <name type="common">Frosty pod rot fungus</name>
    <name type="synonym">Monilia roreri</name>
    <dbReference type="NCBI Taxonomy" id="221103"/>
    <lineage>
        <taxon>Eukaryota</taxon>
        <taxon>Fungi</taxon>
        <taxon>Dikarya</taxon>
        <taxon>Basidiomycota</taxon>
        <taxon>Agaricomycotina</taxon>
        <taxon>Agaricomycetes</taxon>
        <taxon>Agaricomycetidae</taxon>
        <taxon>Agaricales</taxon>
        <taxon>Marasmiineae</taxon>
        <taxon>Marasmiaceae</taxon>
        <taxon>Moniliophthora</taxon>
    </lineage>
</organism>
<dbReference type="Proteomes" id="UP000054988">
    <property type="component" value="Unassembled WGS sequence"/>
</dbReference>
<reference evidence="1 2" key="1">
    <citation type="submission" date="2015-12" db="EMBL/GenBank/DDBJ databases">
        <title>Draft genome sequence of Moniliophthora roreri, the causal agent of frosty pod rot of cacao.</title>
        <authorList>
            <person name="Aime M.C."/>
            <person name="Diaz-Valderrama J.R."/>
            <person name="Kijpornyongpan T."/>
            <person name="Phillips-Mora W."/>
        </authorList>
    </citation>
    <scope>NUCLEOTIDE SEQUENCE [LARGE SCALE GENOMIC DNA]</scope>
    <source>
        <strain evidence="1 2">MCA 2952</strain>
    </source>
</reference>
<dbReference type="EMBL" id="LATX01002242">
    <property type="protein sequence ID" value="KTB32283.1"/>
    <property type="molecule type" value="Genomic_DNA"/>
</dbReference>
<comment type="caution">
    <text evidence="1">The sequence shown here is derived from an EMBL/GenBank/DDBJ whole genome shotgun (WGS) entry which is preliminary data.</text>
</comment>